<evidence type="ECO:0000313" key="2">
    <source>
        <dbReference type="EMBL" id="KAJ3596992.1"/>
    </source>
</evidence>
<feature type="compositionally biased region" description="Polar residues" evidence="1">
    <location>
        <begin position="111"/>
        <end position="122"/>
    </location>
</feature>
<accession>A0A9Q0DYB4</accession>
<dbReference type="Proteomes" id="UP001148018">
    <property type="component" value="Unassembled WGS sequence"/>
</dbReference>
<feature type="compositionally biased region" description="Basic and acidic residues" evidence="1">
    <location>
        <begin position="1"/>
        <end position="19"/>
    </location>
</feature>
<sequence length="153" mass="16307">MRLCISDHVKRSEREESHVPSRGQPASERRTAGEERRASGRRIGTGDAPRSGGGGWGTGEYRDSTRRRVPGLGSEGSTGTRLGGEYRGLGGSGGYRRLGGVSSGGQWGGSAQENSEVGSNSFSFPPGRRSRCCCCQNSPLSQPARPLRNIIRK</sequence>
<evidence type="ECO:0000313" key="3">
    <source>
        <dbReference type="Proteomes" id="UP001148018"/>
    </source>
</evidence>
<dbReference type="EMBL" id="JANIIK010000110">
    <property type="protein sequence ID" value="KAJ3596992.1"/>
    <property type="molecule type" value="Genomic_DNA"/>
</dbReference>
<feature type="compositionally biased region" description="Basic and acidic residues" evidence="1">
    <location>
        <begin position="27"/>
        <end position="38"/>
    </location>
</feature>
<feature type="compositionally biased region" description="Gly residues" evidence="1">
    <location>
        <begin position="73"/>
        <end position="108"/>
    </location>
</feature>
<protein>
    <submittedName>
        <fullName evidence="2">Uncharacterized protein</fullName>
    </submittedName>
</protein>
<comment type="caution">
    <text evidence="2">The sequence shown here is derived from an EMBL/GenBank/DDBJ whole genome shotgun (WGS) entry which is preliminary data.</text>
</comment>
<proteinExistence type="predicted"/>
<evidence type="ECO:0000256" key="1">
    <source>
        <dbReference type="SAM" id="MobiDB-lite"/>
    </source>
</evidence>
<name>A0A9Q0DYB4_9TELE</name>
<dbReference type="AlphaFoldDB" id="A0A9Q0DYB4"/>
<organism evidence="2 3">
    <name type="scientific">Muraenolepis orangiensis</name>
    <name type="common">Patagonian moray cod</name>
    <dbReference type="NCBI Taxonomy" id="630683"/>
    <lineage>
        <taxon>Eukaryota</taxon>
        <taxon>Metazoa</taxon>
        <taxon>Chordata</taxon>
        <taxon>Craniata</taxon>
        <taxon>Vertebrata</taxon>
        <taxon>Euteleostomi</taxon>
        <taxon>Actinopterygii</taxon>
        <taxon>Neopterygii</taxon>
        <taxon>Teleostei</taxon>
        <taxon>Neoteleostei</taxon>
        <taxon>Acanthomorphata</taxon>
        <taxon>Zeiogadaria</taxon>
        <taxon>Gadariae</taxon>
        <taxon>Gadiformes</taxon>
        <taxon>Muraenolepidoidei</taxon>
        <taxon>Muraenolepididae</taxon>
        <taxon>Muraenolepis</taxon>
    </lineage>
</organism>
<reference evidence="2" key="1">
    <citation type="submission" date="2022-07" db="EMBL/GenBank/DDBJ databases">
        <title>Chromosome-level genome of Muraenolepis orangiensis.</title>
        <authorList>
            <person name="Kim J."/>
        </authorList>
    </citation>
    <scope>NUCLEOTIDE SEQUENCE</scope>
    <source>
        <strain evidence="2">KU_S4_2022</strain>
        <tissue evidence="2">Muscle</tissue>
    </source>
</reference>
<gene>
    <name evidence="2" type="ORF">NHX12_003392</name>
</gene>
<keyword evidence="3" id="KW-1185">Reference proteome</keyword>
<feature type="region of interest" description="Disordered" evidence="1">
    <location>
        <begin position="1"/>
        <end position="122"/>
    </location>
</feature>